<evidence type="ECO:0000259" key="1">
    <source>
        <dbReference type="Pfam" id="PF08387"/>
    </source>
</evidence>
<feature type="domain" description="FBD" evidence="1">
    <location>
        <begin position="107"/>
        <end position="148"/>
    </location>
</feature>
<gene>
    <name evidence="2" type="ORF">OLC1_LOCUS2867</name>
</gene>
<sequence length="190" mass="21613">MTFVQAPTSLIEVALDGTPHSILTVVGFVQVFNHVKFMTLSTRATGTLHSATNKFSACFDRLTKLVIMLDHCDFVWVMDLVHCCPQLKVLSIQRCLYSSYTFTWSKPISVPKCFLSSFTQVSYRGFEGLENEMSLLQFILNHALVMEIVDIRCVPWVKDRMKENFHLLDRMSTFSKGSPTCKISSALLRC</sequence>
<dbReference type="PANTHER" id="PTHR31900">
    <property type="entry name" value="F-BOX/RNI SUPERFAMILY PROTEIN-RELATED"/>
    <property type="match status" value="1"/>
</dbReference>
<dbReference type="InterPro" id="IPR050232">
    <property type="entry name" value="FBL13/AtMIF1-like"/>
</dbReference>
<evidence type="ECO:0000313" key="3">
    <source>
        <dbReference type="Proteomes" id="UP001161247"/>
    </source>
</evidence>
<accession>A0AAV1C5D8</accession>
<evidence type="ECO:0000313" key="2">
    <source>
        <dbReference type="EMBL" id="CAI9090790.1"/>
    </source>
</evidence>
<dbReference type="Proteomes" id="UP001161247">
    <property type="component" value="Chromosome 1"/>
</dbReference>
<keyword evidence="3" id="KW-1185">Reference proteome</keyword>
<dbReference type="AlphaFoldDB" id="A0AAV1C5D8"/>
<dbReference type="EMBL" id="OX459118">
    <property type="protein sequence ID" value="CAI9090790.1"/>
    <property type="molecule type" value="Genomic_DNA"/>
</dbReference>
<name>A0AAV1C5D8_OLDCO</name>
<dbReference type="InterPro" id="IPR006566">
    <property type="entry name" value="FBD"/>
</dbReference>
<dbReference type="Pfam" id="PF08387">
    <property type="entry name" value="FBD"/>
    <property type="match status" value="1"/>
</dbReference>
<dbReference type="PANTHER" id="PTHR31900:SF30">
    <property type="entry name" value="SUPERFAMILY PROTEIN, PUTATIVE-RELATED"/>
    <property type="match status" value="1"/>
</dbReference>
<organism evidence="2 3">
    <name type="scientific">Oldenlandia corymbosa var. corymbosa</name>
    <dbReference type="NCBI Taxonomy" id="529605"/>
    <lineage>
        <taxon>Eukaryota</taxon>
        <taxon>Viridiplantae</taxon>
        <taxon>Streptophyta</taxon>
        <taxon>Embryophyta</taxon>
        <taxon>Tracheophyta</taxon>
        <taxon>Spermatophyta</taxon>
        <taxon>Magnoliopsida</taxon>
        <taxon>eudicotyledons</taxon>
        <taxon>Gunneridae</taxon>
        <taxon>Pentapetalae</taxon>
        <taxon>asterids</taxon>
        <taxon>lamiids</taxon>
        <taxon>Gentianales</taxon>
        <taxon>Rubiaceae</taxon>
        <taxon>Rubioideae</taxon>
        <taxon>Spermacoceae</taxon>
        <taxon>Hedyotis-Oldenlandia complex</taxon>
        <taxon>Oldenlandia</taxon>
    </lineage>
</organism>
<reference evidence="2" key="1">
    <citation type="submission" date="2023-03" db="EMBL/GenBank/DDBJ databases">
        <authorList>
            <person name="Julca I."/>
        </authorList>
    </citation>
    <scope>NUCLEOTIDE SEQUENCE</scope>
</reference>
<proteinExistence type="predicted"/>
<protein>
    <submittedName>
        <fullName evidence="2">OLC1v1025638C1</fullName>
    </submittedName>
</protein>